<evidence type="ECO:0000256" key="4">
    <source>
        <dbReference type="ARBA" id="ARBA00022989"/>
    </source>
</evidence>
<dbReference type="EMBL" id="QSFD01000009">
    <property type="protein sequence ID" value="RHA17430.1"/>
    <property type="molecule type" value="Genomic_DNA"/>
</dbReference>
<feature type="transmembrane region" description="Helical" evidence="6">
    <location>
        <begin position="124"/>
        <end position="149"/>
    </location>
</feature>
<dbReference type="PANTHER" id="PTHR38459">
    <property type="entry name" value="PROPHAGE BACTOPRENOL-LINKED GLUCOSE TRANSLOCASE HOMOLOG"/>
    <property type="match status" value="1"/>
</dbReference>
<dbReference type="PANTHER" id="PTHR38459:SF5">
    <property type="entry name" value="CELL WALL TEICHOIC ACID GLYCOSYLATION PROTEIN GTCA"/>
    <property type="match status" value="1"/>
</dbReference>
<evidence type="ECO:0000256" key="5">
    <source>
        <dbReference type="ARBA" id="ARBA00023136"/>
    </source>
</evidence>
<keyword evidence="9" id="KW-1185">Reference proteome</keyword>
<feature type="transmembrane region" description="Helical" evidence="6">
    <location>
        <begin position="58"/>
        <end position="75"/>
    </location>
</feature>
<name>A0A413R683_9FIRM</name>
<evidence type="ECO:0000256" key="6">
    <source>
        <dbReference type="SAM" id="Phobius"/>
    </source>
</evidence>
<dbReference type="Pfam" id="PF04138">
    <property type="entry name" value="GtrA_DPMS_TM"/>
    <property type="match status" value="1"/>
</dbReference>
<keyword evidence="5 6" id="KW-0472">Membrane</keyword>
<dbReference type="GO" id="GO:0005886">
    <property type="term" value="C:plasma membrane"/>
    <property type="evidence" value="ECO:0007669"/>
    <property type="project" value="TreeGrafter"/>
</dbReference>
<evidence type="ECO:0000259" key="7">
    <source>
        <dbReference type="Pfam" id="PF04138"/>
    </source>
</evidence>
<protein>
    <submittedName>
        <fullName evidence="8">GtrA family protein</fullName>
    </submittedName>
</protein>
<evidence type="ECO:0000313" key="9">
    <source>
        <dbReference type="Proteomes" id="UP000284779"/>
    </source>
</evidence>
<evidence type="ECO:0000256" key="3">
    <source>
        <dbReference type="ARBA" id="ARBA00022692"/>
    </source>
</evidence>
<accession>A0A413R683</accession>
<comment type="similarity">
    <text evidence="2">Belongs to the GtrA family.</text>
</comment>
<gene>
    <name evidence="8" type="ORF">DW944_09590</name>
</gene>
<sequence>METIKQLFIKYKEIIMYLIMGGGTTVVNWVVYSLMVMFCHPGNNLTGPLHISASTIDIFVANVVSWVLAVTFAYITNKLFVFESYSWNPKFVLKELSLFLSARIATGLIEIFGVPFLVSHGFNQAIFGLEGSVCKITMSFLVVLLNYVFSKLVIFKKDKTEA</sequence>
<comment type="caution">
    <text evidence="8">The sequence shown here is derived from an EMBL/GenBank/DDBJ whole genome shotgun (WGS) entry which is preliminary data.</text>
</comment>
<dbReference type="Proteomes" id="UP000284779">
    <property type="component" value="Unassembled WGS sequence"/>
</dbReference>
<evidence type="ECO:0000256" key="1">
    <source>
        <dbReference type="ARBA" id="ARBA00004141"/>
    </source>
</evidence>
<evidence type="ECO:0000313" key="8">
    <source>
        <dbReference type="EMBL" id="RHA17430.1"/>
    </source>
</evidence>
<dbReference type="InterPro" id="IPR007267">
    <property type="entry name" value="GtrA_DPMS_TM"/>
</dbReference>
<feature type="transmembrane region" description="Helical" evidence="6">
    <location>
        <begin position="96"/>
        <end position="118"/>
    </location>
</feature>
<dbReference type="AlphaFoldDB" id="A0A413R683"/>
<reference evidence="8 9" key="1">
    <citation type="submission" date="2018-08" db="EMBL/GenBank/DDBJ databases">
        <title>A genome reference for cultivated species of the human gut microbiota.</title>
        <authorList>
            <person name="Zou Y."/>
            <person name="Xue W."/>
            <person name="Luo G."/>
        </authorList>
    </citation>
    <scope>NUCLEOTIDE SEQUENCE [LARGE SCALE GENOMIC DNA]</scope>
    <source>
        <strain evidence="8 9">AM44-11BH</strain>
    </source>
</reference>
<dbReference type="GO" id="GO:0000271">
    <property type="term" value="P:polysaccharide biosynthetic process"/>
    <property type="evidence" value="ECO:0007669"/>
    <property type="project" value="InterPro"/>
</dbReference>
<evidence type="ECO:0000256" key="2">
    <source>
        <dbReference type="ARBA" id="ARBA00009399"/>
    </source>
</evidence>
<organism evidence="8 9">
    <name type="scientific">Eubacterium ventriosum</name>
    <dbReference type="NCBI Taxonomy" id="39496"/>
    <lineage>
        <taxon>Bacteria</taxon>
        <taxon>Bacillati</taxon>
        <taxon>Bacillota</taxon>
        <taxon>Clostridia</taxon>
        <taxon>Eubacteriales</taxon>
        <taxon>Eubacteriaceae</taxon>
        <taxon>Eubacterium</taxon>
    </lineage>
</organism>
<feature type="domain" description="GtrA/DPMS transmembrane" evidence="7">
    <location>
        <begin position="17"/>
        <end position="155"/>
    </location>
</feature>
<comment type="subcellular location">
    <subcellularLocation>
        <location evidence="1">Membrane</location>
        <topology evidence="1">Multi-pass membrane protein</topology>
    </subcellularLocation>
</comment>
<keyword evidence="3 6" id="KW-0812">Transmembrane</keyword>
<dbReference type="InterPro" id="IPR051401">
    <property type="entry name" value="GtrA_CellWall_Glycosyl"/>
</dbReference>
<keyword evidence="4 6" id="KW-1133">Transmembrane helix</keyword>
<dbReference type="RefSeq" id="WP_117971139.1">
    <property type="nucleotide sequence ID" value="NZ_QSFD01000009.1"/>
</dbReference>
<feature type="transmembrane region" description="Helical" evidence="6">
    <location>
        <begin position="14"/>
        <end position="38"/>
    </location>
</feature>
<proteinExistence type="inferred from homology"/>